<name>A0A6I4XHM6_ENTGA</name>
<organism evidence="1 2">
    <name type="scientific">Enterococcus gallinarum</name>
    <dbReference type="NCBI Taxonomy" id="1353"/>
    <lineage>
        <taxon>Bacteria</taxon>
        <taxon>Bacillati</taxon>
        <taxon>Bacillota</taxon>
        <taxon>Bacilli</taxon>
        <taxon>Lactobacillales</taxon>
        <taxon>Enterococcaceae</taxon>
        <taxon>Enterococcus</taxon>
    </lineage>
</organism>
<sequence>MSEHEFHVIVKELSYLHEKEIITAEDFTARVKSLSEDVNAEIKLKPSLCTENPVPCKKPITFYDSGE</sequence>
<protein>
    <submittedName>
        <fullName evidence="1">Uncharacterized protein</fullName>
    </submittedName>
</protein>
<gene>
    <name evidence="1" type="ORF">GTI89_04200</name>
</gene>
<proteinExistence type="predicted"/>
<evidence type="ECO:0000313" key="1">
    <source>
        <dbReference type="EMBL" id="MXS25279.1"/>
    </source>
</evidence>
<evidence type="ECO:0000313" key="2">
    <source>
        <dbReference type="Proteomes" id="UP000439965"/>
    </source>
</evidence>
<accession>A0A6I4XHM6</accession>
<dbReference type="Proteomes" id="UP000439965">
    <property type="component" value="Unassembled WGS sequence"/>
</dbReference>
<dbReference type="RefSeq" id="WP_160805762.1">
    <property type="nucleotide sequence ID" value="NZ_WVTI01000002.1"/>
</dbReference>
<reference evidence="1 2" key="1">
    <citation type="submission" date="2019-04" db="EMBL/GenBank/DDBJ databases">
        <title>Step-wise assembly of the neonatal virome modulated by breast feeding.</title>
        <authorList>
            <person name="Liang G."/>
            <person name="Bushman F."/>
        </authorList>
    </citation>
    <scope>NUCLEOTIDE SEQUENCE [LARGE SCALE GENOMIC DNA]</scope>
    <source>
        <strain evidence="1 2">E3404</strain>
    </source>
</reference>
<comment type="caution">
    <text evidence="1">The sequence shown here is derived from an EMBL/GenBank/DDBJ whole genome shotgun (WGS) entry which is preliminary data.</text>
</comment>
<dbReference type="EMBL" id="WVTI01000002">
    <property type="protein sequence ID" value="MXS25279.1"/>
    <property type="molecule type" value="Genomic_DNA"/>
</dbReference>
<dbReference type="AlphaFoldDB" id="A0A6I4XHM6"/>